<dbReference type="GO" id="GO:0006231">
    <property type="term" value="P:dTMP biosynthetic process"/>
    <property type="evidence" value="ECO:0007669"/>
    <property type="project" value="TreeGrafter"/>
</dbReference>
<dbReference type="InterPro" id="IPR023451">
    <property type="entry name" value="Thymidate_synth/dCMP_Mease_dom"/>
</dbReference>
<dbReference type="EC" id="2.1.1.45" evidence="4"/>
<dbReference type="InterPro" id="IPR036926">
    <property type="entry name" value="Thymidate_synth/dCMP_Mease_sf"/>
</dbReference>
<dbReference type="SUPFAM" id="SSF55831">
    <property type="entry name" value="Thymidylate synthase/dCMP hydroxymethylase"/>
    <property type="match status" value="1"/>
</dbReference>
<feature type="domain" description="Thymidylate synthase/dCMP hydroxymethylase" evidence="3">
    <location>
        <begin position="2"/>
        <end position="52"/>
    </location>
</feature>
<dbReference type="EMBL" id="LS991953">
    <property type="protein sequence ID" value="SYV93121.1"/>
    <property type="molecule type" value="Genomic_DNA"/>
</dbReference>
<dbReference type="GO" id="GO:0005829">
    <property type="term" value="C:cytosol"/>
    <property type="evidence" value="ECO:0007669"/>
    <property type="project" value="TreeGrafter"/>
</dbReference>
<accession>A0A3B0PU24</accession>
<dbReference type="GO" id="GO:0032259">
    <property type="term" value="P:methylation"/>
    <property type="evidence" value="ECO:0007669"/>
    <property type="project" value="UniProtKB-KW"/>
</dbReference>
<feature type="non-terminal residue" evidence="4">
    <location>
        <position position="52"/>
    </location>
</feature>
<dbReference type="Proteomes" id="UP000259328">
    <property type="component" value="Chromosome"/>
</dbReference>
<reference evidence="5" key="1">
    <citation type="submission" date="2018-06" db="EMBL/GenBank/DDBJ databases">
        <authorList>
            <consortium name="Pathogen Informatics"/>
        </authorList>
    </citation>
    <scope>NUCLEOTIDE SEQUENCE [LARGE SCALE GENOMIC DNA]</scope>
    <source>
        <strain evidence="5">NCTC10124</strain>
    </source>
</reference>
<evidence type="ECO:0000256" key="2">
    <source>
        <dbReference type="ARBA" id="ARBA00022679"/>
    </source>
</evidence>
<evidence type="ECO:0000313" key="4">
    <source>
        <dbReference type="EMBL" id="SYV93121.1"/>
    </source>
</evidence>
<proteinExistence type="predicted"/>
<dbReference type="PANTHER" id="PTHR11548:SF1">
    <property type="entry name" value="THYMIDYLATE SYNTHASE 1"/>
    <property type="match status" value="1"/>
</dbReference>
<name>A0A3B0PU24_MYCSY</name>
<keyword evidence="1 4" id="KW-0489">Methyltransferase</keyword>
<dbReference type="InterPro" id="IPR045097">
    <property type="entry name" value="Thymidate_synth/dCMP_Mease"/>
</dbReference>
<dbReference type="PANTHER" id="PTHR11548">
    <property type="entry name" value="THYMIDYLATE SYNTHASE 1"/>
    <property type="match status" value="1"/>
</dbReference>
<protein>
    <submittedName>
        <fullName evidence="4">Thymidylate synthase</fullName>
        <ecNumber evidence="4">2.1.1.45</ecNumber>
    </submittedName>
</protein>
<evidence type="ECO:0000259" key="3">
    <source>
        <dbReference type="Pfam" id="PF00303"/>
    </source>
</evidence>
<keyword evidence="2 4" id="KW-0808">Transferase</keyword>
<dbReference type="Gene3D" id="3.30.572.10">
    <property type="entry name" value="Thymidylate synthase/dCMP hydroxymethylase domain"/>
    <property type="match status" value="1"/>
</dbReference>
<sequence>MKQYLHLLEHIKTSGTFKKDRTNTGTISLFGLQARYNLKEGFPLLTTKKMAW</sequence>
<evidence type="ECO:0000313" key="5">
    <source>
        <dbReference type="Proteomes" id="UP000259328"/>
    </source>
</evidence>
<organism evidence="4 5">
    <name type="scientific">Mycoplasmopsis synoviae</name>
    <name type="common">Mycoplasma synoviae</name>
    <dbReference type="NCBI Taxonomy" id="2109"/>
    <lineage>
        <taxon>Bacteria</taxon>
        <taxon>Bacillati</taxon>
        <taxon>Mycoplasmatota</taxon>
        <taxon>Mycoplasmoidales</taxon>
        <taxon>Metamycoplasmataceae</taxon>
        <taxon>Mycoplasmopsis</taxon>
    </lineage>
</organism>
<dbReference type="GO" id="GO:0004799">
    <property type="term" value="F:thymidylate synthase activity"/>
    <property type="evidence" value="ECO:0007669"/>
    <property type="project" value="UniProtKB-EC"/>
</dbReference>
<dbReference type="Pfam" id="PF00303">
    <property type="entry name" value="Thymidylat_synt"/>
    <property type="match status" value="1"/>
</dbReference>
<evidence type="ECO:0000256" key="1">
    <source>
        <dbReference type="ARBA" id="ARBA00022603"/>
    </source>
</evidence>
<dbReference type="AlphaFoldDB" id="A0A3B0PU24"/>
<gene>
    <name evidence="4" type="primary">thyA_2</name>
    <name evidence="4" type="ORF">NCTC10124_00850</name>
</gene>